<sequence length="295" mass="32512">MREKVVTGMVGEMGEGAQCRNHRYRGNPAGGVCAFCLQEKLCELVTSSKSSNPFFSHPAYLSSPPSLPSFSCSSASLRRKSTTSSSRIQVPLNRSKSAVHRPPGGADIPRRKNFWSLLDINRRRYTSGTDHAVKQLAKEDETSIPASSPLGRRMGRSRSVGCGSLSRSFSGDFFERISNGLGDCALRRVASHREAKLKLSICSEVSEERRLGEGTNCDDDDDDNDNDDDIGFDDACRFPTRERSCVLHGRSKRWRWAFASPIRAFWPATGGVAGFFRSHGVKGRAKSSIVQVGDW</sequence>
<dbReference type="AlphaFoldDB" id="A0A835PNY4"/>
<evidence type="ECO:0000256" key="1">
    <source>
        <dbReference type="SAM" id="MobiDB-lite"/>
    </source>
</evidence>
<dbReference type="PANTHER" id="PTHR34460:SF2">
    <property type="entry name" value="OS04G0405500 PROTEIN"/>
    <property type="match status" value="1"/>
</dbReference>
<evidence type="ECO:0000313" key="2">
    <source>
        <dbReference type="EMBL" id="KAG0454997.1"/>
    </source>
</evidence>
<keyword evidence="3" id="KW-1185">Reference proteome</keyword>
<protein>
    <submittedName>
        <fullName evidence="2">Uncharacterized protein</fullName>
    </submittedName>
</protein>
<dbReference type="Proteomes" id="UP000636800">
    <property type="component" value="Chromosome 13"/>
</dbReference>
<dbReference type="PANTHER" id="PTHR34460">
    <property type="entry name" value="VITELLOGENIN-LIKE PROTEIN"/>
    <property type="match status" value="1"/>
</dbReference>
<proteinExistence type="predicted"/>
<gene>
    <name evidence="2" type="ORF">HPP92_024289</name>
</gene>
<dbReference type="OrthoDB" id="1934555at2759"/>
<evidence type="ECO:0000313" key="3">
    <source>
        <dbReference type="Proteomes" id="UP000636800"/>
    </source>
</evidence>
<feature type="region of interest" description="Disordered" evidence="1">
    <location>
        <begin position="78"/>
        <end position="105"/>
    </location>
</feature>
<accession>A0A835PNY4</accession>
<dbReference type="EMBL" id="JADCNL010000013">
    <property type="protein sequence ID" value="KAG0454997.1"/>
    <property type="molecule type" value="Genomic_DNA"/>
</dbReference>
<organism evidence="2 3">
    <name type="scientific">Vanilla planifolia</name>
    <name type="common">Vanilla</name>
    <dbReference type="NCBI Taxonomy" id="51239"/>
    <lineage>
        <taxon>Eukaryota</taxon>
        <taxon>Viridiplantae</taxon>
        <taxon>Streptophyta</taxon>
        <taxon>Embryophyta</taxon>
        <taxon>Tracheophyta</taxon>
        <taxon>Spermatophyta</taxon>
        <taxon>Magnoliopsida</taxon>
        <taxon>Liliopsida</taxon>
        <taxon>Asparagales</taxon>
        <taxon>Orchidaceae</taxon>
        <taxon>Vanilloideae</taxon>
        <taxon>Vanilleae</taxon>
        <taxon>Vanilla</taxon>
    </lineage>
</organism>
<name>A0A835PNY4_VANPL</name>
<feature type="compositionally biased region" description="Low complexity" evidence="1">
    <location>
        <begin position="78"/>
        <end position="87"/>
    </location>
</feature>
<reference evidence="2 3" key="1">
    <citation type="journal article" date="2020" name="Nat. Food">
        <title>A phased Vanilla planifolia genome enables genetic improvement of flavour and production.</title>
        <authorList>
            <person name="Hasing T."/>
            <person name="Tang H."/>
            <person name="Brym M."/>
            <person name="Khazi F."/>
            <person name="Huang T."/>
            <person name="Chambers A.H."/>
        </authorList>
    </citation>
    <scope>NUCLEOTIDE SEQUENCE [LARGE SCALE GENOMIC DNA]</scope>
    <source>
        <tissue evidence="2">Leaf</tissue>
    </source>
</reference>
<comment type="caution">
    <text evidence="2">The sequence shown here is derived from an EMBL/GenBank/DDBJ whole genome shotgun (WGS) entry which is preliminary data.</text>
</comment>
<feature type="region of interest" description="Disordered" evidence="1">
    <location>
        <begin position="138"/>
        <end position="157"/>
    </location>
</feature>